<dbReference type="Pfam" id="PF00856">
    <property type="entry name" value="SET"/>
    <property type="match status" value="1"/>
</dbReference>
<dbReference type="SUPFAM" id="SSF82199">
    <property type="entry name" value="SET domain"/>
    <property type="match status" value="1"/>
</dbReference>
<dbReference type="PANTHER" id="PTHR47332:SF6">
    <property type="entry name" value="SET DOMAIN-CONTAINING PROTEIN"/>
    <property type="match status" value="1"/>
</dbReference>
<proteinExistence type="predicted"/>
<organism evidence="2 3">
    <name type="scientific">Agrocybe pediades</name>
    <dbReference type="NCBI Taxonomy" id="84607"/>
    <lineage>
        <taxon>Eukaryota</taxon>
        <taxon>Fungi</taxon>
        <taxon>Dikarya</taxon>
        <taxon>Basidiomycota</taxon>
        <taxon>Agaricomycotina</taxon>
        <taxon>Agaricomycetes</taxon>
        <taxon>Agaricomycetidae</taxon>
        <taxon>Agaricales</taxon>
        <taxon>Agaricineae</taxon>
        <taxon>Strophariaceae</taxon>
        <taxon>Agrocybe</taxon>
    </lineage>
</organism>
<reference evidence="2 3" key="1">
    <citation type="submission" date="2019-12" db="EMBL/GenBank/DDBJ databases">
        <authorList>
            <person name="Floudas D."/>
            <person name="Bentzer J."/>
            <person name="Ahren D."/>
            <person name="Johansson T."/>
            <person name="Persson P."/>
            <person name="Tunlid A."/>
        </authorList>
    </citation>
    <scope>NUCLEOTIDE SEQUENCE [LARGE SCALE GENOMIC DNA]</scope>
    <source>
        <strain evidence="2 3">CBS 102.39</strain>
    </source>
</reference>
<evidence type="ECO:0000313" key="2">
    <source>
        <dbReference type="EMBL" id="KAF4616771.1"/>
    </source>
</evidence>
<name>A0A8H4QT70_9AGAR</name>
<dbReference type="CDD" id="cd20071">
    <property type="entry name" value="SET_SMYD"/>
    <property type="match status" value="1"/>
</dbReference>
<dbReference type="Proteomes" id="UP000521872">
    <property type="component" value="Unassembled WGS sequence"/>
</dbReference>
<protein>
    <recommendedName>
        <fullName evidence="1">SET domain-containing protein</fullName>
    </recommendedName>
</protein>
<dbReference type="PROSITE" id="PS50280">
    <property type="entry name" value="SET"/>
    <property type="match status" value="1"/>
</dbReference>
<dbReference type="AlphaFoldDB" id="A0A8H4QT70"/>
<dbReference type="EMBL" id="JAACJL010000031">
    <property type="protein sequence ID" value="KAF4616771.1"/>
    <property type="molecule type" value="Genomic_DNA"/>
</dbReference>
<evidence type="ECO:0000259" key="1">
    <source>
        <dbReference type="PROSITE" id="PS50280"/>
    </source>
</evidence>
<dbReference type="Gene3D" id="2.170.270.10">
    <property type="entry name" value="SET domain"/>
    <property type="match status" value="1"/>
</dbReference>
<gene>
    <name evidence="2" type="ORF">D9613_008648</name>
</gene>
<dbReference type="InterPro" id="IPR053185">
    <property type="entry name" value="SET_domain_protein"/>
</dbReference>
<dbReference type="InterPro" id="IPR046341">
    <property type="entry name" value="SET_dom_sf"/>
</dbReference>
<dbReference type="SMART" id="SM00317">
    <property type="entry name" value="SET"/>
    <property type="match status" value="1"/>
</dbReference>
<comment type="caution">
    <text evidence="2">The sequence shown here is derived from an EMBL/GenBank/DDBJ whole genome shotgun (WGS) entry which is preliminary data.</text>
</comment>
<sequence>MGINEHETFTAEGSSKQYRLHTISLHGSEPDDEAVISCILAANLIPLLPDPLPCPTKKYEHPAVRVLQTEHKGAGLFALQDIPAGQVLLVEYPALILPAGKFSREVYDELGARLPEKRREELMSMANARSKEECPSYVEGIVRTNALQLELDPKGRLPEEEKEFYGGVYPYINRANHSCGPNAMVKWDPARFVTTFYSIRDISAGEEIVKTYVNPALPRQTRLDILEKNYRFTCDCPWCNVGHSTPQELAQIAASDRDRALLGTWIFTHPGYKKWCRDLARADDVVISSYLEALSLSEKEGMHGLQNLFVEEIAMCYSALGDLDAFQKWAKKTIQLTKVEDPVRAARFEEWLVDPPKKMKQWGWRKTQRELSEKRSKKGVSEIIVVDLSDMLGFPE</sequence>
<feature type="domain" description="SET" evidence="1">
    <location>
        <begin position="62"/>
        <end position="213"/>
    </location>
</feature>
<accession>A0A8H4QT70</accession>
<dbReference type="PANTHER" id="PTHR47332">
    <property type="entry name" value="SET DOMAIN-CONTAINING PROTEIN 5"/>
    <property type="match status" value="1"/>
</dbReference>
<keyword evidence="3" id="KW-1185">Reference proteome</keyword>
<evidence type="ECO:0000313" key="3">
    <source>
        <dbReference type="Proteomes" id="UP000521872"/>
    </source>
</evidence>
<dbReference type="InterPro" id="IPR001214">
    <property type="entry name" value="SET_dom"/>
</dbReference>